<feature type="region of interest" description="Disordered" evidence="1">
    <location>
        <begin position="247"/>
        <end position="268"/>
    </location>
</feature>
<feature type="region of interest" description="Disordered" evidence="1">
    <location>
        <begin position="99"/>
        <end position="235"/>
    </location>
</feature>
<feature type="region of interest" description="Disordered" evidence="1">
    <location>
        <begin position="390"/>
        <end position="444"/>
    </location>
</feature>
<evidence type="ECO:0000313" key="2">
    <source>
        <dbReference type="EMBL" id="KAK7514027.1"/>
    </source>
</evidence>
<protein>
    <submittedName>
        <fullName evidence="2">Uncharacterized protein</fullName>
    </submittedName>
</protein>
<feature type="region of interest" description="Disordered" evidence="1">
    <location>
        <begin position="1"/>
        <end position="47"/>
    </location>
</feature>
<feature type="compositionally biased region" description="Low complexity" evidence="1">
    <location>
        <begin position="424"/>
        <end position="444"/>
    </location>
</feature>
<comment type="caution">
    <text evidence="2">The sequence shown here is derived from an EMBL/GenBank/DDBJ whole genome shotgun (WGS) entry which is preliminary data.</text>
</comment>
<evidence type="ECO:0000256" key="1">
    <source>
        <dbReference type="SAM" id="MobiDB-lite"/>
    </source>
</evidence>
<feature type="compositionally biased region" description="Low complexity" evidence="1">
    <location>
        <begin position="390"/>
        <end position="403"/>
    </location>
</feature>
<evidence type="ECO:0000313" key="3">
    <source>
        <dbReference type="Proteomes" id="UP001363622"/>
    </source>
</evidence>
<dbReference type="EMBL" id="JBBPHU010000009">
    <property type="protein sequence ID" value="KAK7514027.1"/>
    <property type="molecule type" value="Genomic_DNA"/>
</dbReference>
<name>A0ABR1KGQ5_9PEZI</name>
<feature type="compositionally biased region" description="Low complexity" evidence="1">
    <location>
        <begin position="220"/>
        <end position="235"/>
    </location>
</feature>
<dbReference type="Proteomes" id="UP001363622">
    <property type="component" value="Unassembled WGS sequence"/>
</dbReference>
<organism evidence="2 3">
    <name type="scientific">Phyllosticta citriasiana</name>
    <dbReference type="NCBI Taxonomy" id="595635"/>
    <lineage>
        <taxon>Eukaryota</taxon>
        <taxon>Fungi</taxon>
        <taxon>Dikarya</taxon>
        <taxon>Ascomycota</taxon>
        <taxon>Pezizomycotina</taxon>
        <taxon>Dothideomycetes</taxon>
        <taxon>Dothideomycetes incertae sedis</taxon>
        <taxon>Botryosphaeriales</taxon>
        <taxon>Phyllostictaceae</taxon>
        <taxon>Phyllosticta</taxon>
    </lineage>
</organism>
<gene>
    <name evidence="2" type="ORF">IWZ03DRAFT_416837</name>
</gene>
<feature type="compositionally biased region" description="Pro residues" evidence="1">
    <location>
        <begin position="119"/>
        <end position="128"/>
    </location>
</feature>
<proteinExistence type="predicted"/>
<sequence length="533" mass="58388">MARTRNKNGKSVAFKEDPNAESHTPPGSPPIRGHQAPESEELAEPRPSLVVVLPVAVPPRPKMIAKLPLRPSNIVGVANPSSEIPTPEQMERRIEALEHFWGVGAREPGARHQQAGSPSPQPMLPPSTSPMRLRSSVPQDLERRTAAPGDRSGAWMGGEMAAPSLPPRALPTNASRQAGRRPSNALSARPPLVSSESSGLRRSFAPTAPALGQVAGRGSNTTTAPNPHAATTTTTNSFASMTLIDEASQREQQQQQQQQQPNERQAMAANDGAFQRELQQPTTTTNALGAFQAQAHQQQQQQQAARAEMTADLKAADIEAAHILVNMANSQGAFKPQQQQNQRQHRQQHHHHHHHQRLANLTADASTTAPAPAPTTAIEELLALPPPTLAQQRAAARAAARPRPSSERPGPAMLYPYDGQQQPTITTTTTSNRRTITSSSSSPTGSIATYNAANAAHGAEVPRESKEQFLARMARVWEEQEEKRRRQDREWTEMVERGKKKFDEEFPHADEELMAWRAQKKPQGWRYEEWGRG</sequence>
<accession>A0ABR1KGQ5</accession>
<feature type="compositionally biased region" description="Basic residues" evidence="1">
    <location>
        <begin position="343"/>
        <end position="357"/>
    </location>
</feature>
<feature type="region of interest" description="Disordered" evidence="1">
    <location>
        <begin position="332"/>
        <end position="360"/>
    </location>
</feature>
<keyword evidence="3" id="KW-1185">Reference proteome</keyword>
<reference evidence="2 3" key="1">
    <citation type="submission" date="2024-04" db="EMBL/GenBank/DDBJ databases">
        <title>Phyllosticta paracitricarpa is synonymous to the EU quarantine fungus P. citricarpa based on phylogenomic analyses.</title>
        <authorList>
            <consortium name="Lawrence Berkeley National Laboratory"/>
            <person name="Van Ingen-Buijs V.A."/>
            <person name="Van Westerhoven A.C."/>
            <person name="Haridas S."/>
            <person name="Skiadas P."/>
            <person name="Martin F."/>
            <person name="Groenewald J.Z."/>
            <person name="Crous P.W."/>
            <person name="Seidl M.F."/>
        </authorList>
    </citation>
    <scope>NUCLEOTIDE SEQUENCE [LARGE SCALE GENOMIC DNA]</scope>
    <source>
        <strain evidence="2 3">CBS 123371</strain>
    </source>
</reference>